<comment type="similarity">
    <text evidence="7 8">Belongs to the PINc/VapC protein family.</text>
</comment>
<dbReference type="InterPro" id="IPR029060">
    <property type="entry name" value="PIN-like_dom_sf"/>
</dbReference>
<evidence type="ECO:0000313" key="10">
    <source>
        <dbReference type="EMBL" id="OOC11210.1"/>
    </source>
</evidence>
<proteinExistence type="inferred from homology"/>
<keyword evidence="8" id="KW-0800">Toxin</keyword>
<dbReference type="EMBL" id="MUZR01000006">
    <property type="protein sequence ID" value="OOC11210.1"/>
    <property type="molecule type" value="Genomic_DNA"/>
</dbReference>
<dbReference type="PANTHER" id="PTHR33653:SF1">
    <property type="entry name" value="RIBONUCLEASE VAPC2"/>
    <property type="match status" value="1"/>
</dbReference>
<dbReference type="InterPro" id="IPR002716">
    <property type="entry name" value="PIN_dom"/>
</dbReference>
<dbReference type="RefSeq" id="WP_077243639.1">
    <property type="nucleotide sequence ID" value="NZ_MUZR01000006.1"/>
</dbReference>
<dbReference type="OrthoDB" id="9813509at2"/>
<accession>A0A1V3A1I1</accession>
<gene>
    <name evidence="8" type="primary">vapC</name>
    <name evidence="10" type="ORF">B1A74_02130</name>
</gene>
<dbReference type="STRING" id="252474.B1A74_02130"/>
<evidence type="ECO:0000256" key="5">
    <source>
        <dbReference type="ARBA" id="ARBA00022801"/>
    </source>
</evidence>
<evidence type="ECO:0000256" key="8">
    <source>
        <dbReference type="HAMAP-Rule" id="MF_00265"/>
    </source>
</evidence>
<keyword evidence="5 8" id="KW-0378">Hydrolase</keyword>
<dbReference type="AlphaFoldDB" id="A0A1V3A1I1"/>
<dbReference type="Pfam" id="PF01850">
    <property type="entry name" value="PIN"/>
    <property type="match status" value="1"/>
</dbReference>
<keyword evidence="2 8" id="KW-1277">Toxin-antitoxin system</keyword>
<dbReference type="Proteomes" id="UP000189177">
    <property type="component" value="Unassembled WGS sequence"/>
</dbReference>
<organism evidence="10 11">
    <name type="scientific">Thioalkalivibrio halophilus</name>
    <dbReference type="NCBI Taxonomy" id="252474"/>
    <lineage>
        <taxon>Bacteria</taxon>
        <taxon>Pseudomonadati</taxon>
        <taxon>Pseudomonadota</taxon>
        <taxon>Gammaproteobacteria</taxon>
        <taxon>Chromatiales</taxon>
        <taxon>Ectothiorhodospiraceae</taxon>
        <taxon>Thioalkalivibrio</taxon>
    </lineage>
</organism>
<comment type="function">
    <text evidence="8">Toxic component of a toxin-antitoxin (TA) system. An RNase.</text>
</comment>
<evidence type="ECO:0000256" key="4">
    <source>
        <dbReference type="ARBA" id="ARBA00022723"/>
    </source>
</evidence>
<keyword evidence="6 8" id="KW-0460">Magnesium</keyword>
<evidence type="ECO:0000256" key="6">
    <source>
        <dbReference type="ARBA" id="ARBA00022842"/>
    </source>
</evidence>
<dbReference type="GO" id="GO:0004540">
    <property type="term" value="F:RNA nuclease activity"/>
    <property type="evidence" value="ECO:0007669"/>
    <property type="project" value="InterPro"/>
</dbReference>
<sequence length="126" mass="14266">MLVDTDVLIWNLRGNRKAGDWLDSSPGFTVSAVTYMELVQGLRSQAEFRMLRQAMSYWDATIHPVSEAISTRATFLVEMYSLSHNMQMADALVAATATQLGLPLVTANDRHYRHIEGLEIHLFRPE</sequence>
<dbReference type="InterPro" id="IPR022907">
    <property type="entry name" value="VapC_family"/>
</dbReference>
<feature type="binding site" evidence="8">
    <location>
        <position position="90"/>
    </location>
    <ligand>
        <name>Mg(2+)</name>
        <dbReference type="ChEBI" id="CHEBI:18420"/>
    </ligand>
</feature>
<dbReference type="GO" id="GO:0090729">
    <property type="term" value="F:toxin activity"/>
    <property type="evidence" value="ECO:0007669"/>
    <property type="project" value="UniProtKB-KW"/>
</dbReference>
<dbReference type="EC" id="3.1.-.-" evidence="8"/>
<keyword evidence="4 8" id="KW-0479">Metal-binding</keyword>
<dbReference type="GO" id="GO:0000287">
    <property type="term" value="F:magnesium ion binding"/>
    <property type="evidence" value="ECO:0007669"/>
    <property type="project" value="UniProtKB-UniRule"/>
</dbReference>
<dbReference type="InterPro" id="IPR050556">
    <property type="entry name" value="Type_II_TA_system_RNase"/>
</dbReference>
<dbReference type="SUPFAM" id="SSF88723">
    <property type="entry name" value="PIN domain-like"/>
    <property type="match status" value="1"/>
</dbReference>
<dbReference type="PANTHER" id="PTHR33653">
    <property type="entry name" value="RIBONUCLEASE VAPC2"/>
    <property type="match status" value="1"/>
</dbReference>
<reference evidence="10 11" key="1">
    <citation type="submission" date="2017-02" db="EMBL/GenBank/DDBJ databases">
        <title>Genomic diversity within the haloalkaliphilic genus Thioalkalivibrio.</title>
        <authorList>
            <person name="Ahn A.-C."/>
            <person name="Meier-Kolthoff J."/>
            <person name="Overmars L."/>
            <person name="Richter M."/>
            <person name="Woyke T."/>
            <person name="Sorokin D.Y."/>
            <person name="Muyzer G."/>
        </authorList>
    </citation>
    <scope>NUCLEOTIDE SEQUENCE [LARGE SCALE GENOMIC DNA]</scope>
    <source>
        <strain evidence="10 11">HL17</strain>
    </source>
</reference>
<comment type="cofactor">
    <cofactor evidence="1 8">
        <name>Mg(2+)</name>
        <dbReference type="ChEBI" id="CHEBI:18420"/>
    </cofactor>
</comment>
<dbReference type="Gene3D" id="3.40.50.1010">
    <property type="entry name" value="5'-nuclease"/>
    <property type="match status" value="1"/>
</dbReference>
<dbReference type="GO" id="GO:0016787">
    <property type="term" value="F:hydrolase activity"/>
    <property type="evidence" value="ECO:0007669"/>
    <property type="project" value="UniProtKB-KW"/>
</dbReference>
<evidence type="ECO:0000313" key="11">
    <source>
        <dbReference type="Proteomes" id="UP000189177"/>
    </source>
</evidence>
<evidence type="ECO:0000256" key="7">
    <source>
        <dbReference type="ARBA" id="ARBA00038093"/>
    </source>
</evidence>
<feature type="domain" description="PIN" evidence="9">
    <location>
        <begin position="1"/>
        <end position="114"/>
    </location>
</feature>
<name>A0A1V3A1I1_9GAMM</name>
<dbReference type="HAMAP" id="MF_00265">
    <property type="entry name" value="VapC_Nob1"/>
    <property type="match status" value="1"/>
</dbReference>
<comment type="caution">
    <text evidence="10">The sequence shown here is derived from an EMBL/GenBank/DDBJ whole genome shotgun (WGS) entry which is preliminary data.</text>
</comment>
<evidence type="ECO:0000256" key="3">
    <source>
        <dbReference type="ARBA" id="ARBA00022722"/>
    </source>
</evidence>
<evidence type="ECO:0000256" key="1">
    <source>
        <dbReference type="ARBA" id="ARBA00001946"/>
    </source>
</evidence>
<dbReference type="CDD" id="cd18741">
    <property type="entry name" value="PIN_VapC4-5_FitB-like"/>
    <property type="match status" value="1"/>
</dbReference>
<keyword evidence="3 8" id="KW-0540">Nuclease</keyword>
<protein>
    <recommendedName>
        <fullName evidence="8">Ribonuclease VapC</fullName>
        <shortName evidence="8">RNase VapC</shortName>
        <ecNumber evidence="8">3.1.-.-</ecNumber>
    </recommendedName>
    <alternativeName>
        <fullName evidence="8">Toxin VapC</fullName>
    </alternativeName>
</protein>
<feature type="binding site" evidence="8">
    <location>
        <position position="4"/>
    </location>
    <ligand>
        <name>Mg(2+)</name>
        <dbReference type="ChEBI" id="CHEBI:18420"/>
    </ligand>
</feature>
<evidence type="ECO:0000259" key="9">
    <source>
        <dbReference type="Pfam" id="PF01850"/>
    </source>
</evidence>
<keyword evidence="11" id="KW-1185">Reference proteome</keyword>
<evidence type="ECO:0000256" key="2">
    <source>
        <dbReference type="ARBA" id="ARBA00022649"/>
    </source>
</evidence>